<keyword evidence="1" id="KW-0472">Membrane</keyword>
<dbReference type="OrthoDB" id="1523883at2759"/>
<evidence type="ECO:0000313" key="3">
    <source>
        <dbReference type="Proteomes" id="UP000070121"/>
    </source>
</evidence>
<accession>A0A135UXB8</accession>
<feature type="transmembrane region" description="Helical" evidence="1">
    <location>
        <begin position="170"/>
        <end position="190"/>
    </location>
</feature>
<feature type="transmembrane region" description="Helical" evidence="1">
    <location>
        <begin position="137"/>
        <end position="158"/>
    </location>
</feature>
<keyword evidence="1" id="KW-1133">Transmembrane helix</keyword>
<sequence>MLRLNTPPPLSNRADESTNHGIIARPISALRHPVCSPDSPGLLHKSTGYTFISEFTERTSLSLSNPQSKVKQQSLAIMSLIALSIRLLRLLPAIASTWVLGFALDEHLIFGTWMHPSLRENANTNLPAWWTKGGLRWRWVIILGYPLNYVLGVLNLLIDRHELQSTGSTSWYTMGLVFSLAHMAYLTTALEWI</sequence>
<feature type="transmembrane region" description="Helical" evidence="1">
    <location>
        <begin position="75"/>
        <end position="104"/>
    </location>
</feature>
<dbReference type="AlphaFoldDB" id="A0A135UXB8"/>
<keyword evidence="3" id="KW-1185">Reference proteome</keyword>
<reference evidence="2 3" key="1">
    <citation type="submission" date="2014-02" db="EMBL/GenBank/DDBJ databases">
        <title>The genome sequence of Colletotrichum salicis CBS 607.94.</title>
        <authorList>
            <person name="Baroncelli R."/>
            <person name="Thon M.R."/>
        </authorList>
    </citation>
    <scope>NUCLEOTIDE SEQUENCE [LARGE SCALE GENOMIC DNA]</scope>
    <source>
        <strain evidence="2 3">CBS 607.94</strain>
    </source>
</reference>
<comment type="caution">
    <text evidence="2">The sequence shown here is derived from an EMBL/GenBank/DDBJ whole genome shotgun (WGS) entry which is preliminary data.</text>
</comment>
<feature type="non-terminal residue" evidence="2">
    <location>
        <position position="193"/>
    </location>
</feature>
<name>A0A135UXB8_9PEZI</name>
<organism evidence="2 3">
    <name type="scientific">Colletotrichum salicis</name>
    <dbReference type="NCBI Taxonomy" id="1209931"/>
    <lineage>
        <taxon>Eukaryota</taxon>
        <taxon>Fungi</taxon>
        <taxon>Dikarya</taxon>
        <taxon>Ascomycota</taxon>
        <taxon>Pezizomycotina</taxon>
        <taxon>Sordariomycetes</taxon>
        <taxon>Hypocreomycetidae</taxon>
        <taxon>Glomerellales</taxon>
        <taxon>Glomerellaceae</taxon>
        <taxon>Colletotrichum</taxon>
        <taxon>Colletotrichum acutatum species complex</taxon>
    </lineage>
</organism>
<dbReference type="EMBL" id="JFFI01000916">
    <property type="protein sequence ID" value="KXH65044.1"/>
    <property type="molecule type" value="Genomic_DNA"/>
</dbReference>
<dbReference type="STRING" id="1209931.A0A135UXB8"/>
<evidence type="ECO:0000313" key="2">
    <source>
        <dbReference type="EMBL" id="KXH65044.1"/>
    </source>
</evidence>
<dbReference type="Proteomes" id="UP000070121">
    <property type="component" value="Unassembled WGS sequence"/>
</dbReference>
<protein>
    <submittedName>
        <fullName evidence="2">Uncharacterized protein</fullName>
    </submittedName>
</protein>
<evidence type="ECO:0000256" key="1">
    <source>
        <dbReference type="SAM" id="Phobius"/>
    </source>
</evidence>
<keyword evidence="1" id="KW-0812">Transmembrane</keyword>
<proteinExistence type="predicted"/>
<gene>
    <name evidence="2" type="ORF">CSAL01_13057</name>
</gene>